<dbReference type="EMBL" id="CP003746">
    <property type="protein sequence ID" value="AFV00638.1"/>
    <property type="molecule type" value="Genomic_DNA"/>
</dbReference>
<dbReference type="InterPro" id="IPR002178">
    <property type="entry name" value="PTS_EIIA_type-2_dom"/>
</dbReference>
<dbReference type="InterPro" id="IPR016152">
    <property type="entry name" value="PTrfase/Anion_transptr"/>
</dbReference>
<accession>K4L357</accession>
<sequence>MQFETLLAPSRTQCGVEGGSKKRVLEILANLIAEEAAELNAVDVFRALVAREKLGSTGLGLGIAIPHCRLAQCAQTTGALIVLKEPVDFDAPDNQPVDIICALMVPEQATGEHLQTLAQLAELFQRDSFRQQLRSQTDNQALFVYTEQQLLKLTT</sequence>
<evidence type="ECO:0000313" key="3">
    <source>
        <dbReference type="Proteomes" id="UP000000466"/>
    </source>
</evidence>
<proteinExistence type="predicted"/>
<dbReference type="PROSITE" id="PS51094">
    <property type="entry name" value="PTS_EIIA_TYPE_2"/>
    <property type="match status" value="1"/>
</dbReference>
<dbReference type="KEGG" id="saga:M5M_17545"/>
<dbReference type="eggNOG" id="COG1762">
    <property type="taxonomic scope" value="Bacteria"/>
</dbReference>
<reference evidence="2 3" key="1">
    <citation type="journal article" date="2013" name="Genome Announc.">
        <title>Complete genome sequence of Simiduia agarivorans SA1(T), a marine bacterium able to degrade a variety of polysaccharides.</title>
        <authorList>
            <person name="Lin S.Y."/>
            <person name="Shieh W.Y."/>
            <person name="Chen J.S."/>
            <person name="Tang S.L."/>
        </authorList>
    </citation>
    <scope>NUCLEOTIDE SEQUENCE [LARGE SCALE GENOMIC DNA]</scope>
    <source>
        <strain evidence="3">DSM 21679 / JCM 13881 / BCRC 17597 / SA1</strain>
    </source>
</reference>
<dbReference type="STRING" id="1117647.M5M_17545"/>
<keyword evidence="3" id="KW-1185">Reference proteome</keyword>
<dbReference type="PANTHER" id="PTHR47738:SF1">
    <property type="entry name" value="NITROGEN REGULATORY PROTEIN"/>
    <property type="match status" value="1"/>
</dbReference>
<evidence type="ECO:0000313" key="2">
    <source>
        <dbReference type="EMBL" id="AFV00638.1"/>
    </source>
</evidence>
<dbReference type="CDD" id="cd00211">
    <property type="entry name" value="PTS_IIA_fru"/>
    <property type="match status" value="1"/>
</dbReference>
<organism evidence="2 3">
    <name type="scientific">Simiduia agarivorans (strain DSM 21679 / JCM 13881 / BCRC 17597 / SA1)</name>
    <dbReference type="NCBI Taxonomy" id="1117647"/>
    <lineage>
        <taxon>Bacteria</taxon>
        <taxon>Pseudomonadati</taxon>
        <taxon>Pseudomonadota</taxon>
        <taxon>Gammaproteobacteria</taxon>
        <taxon>Cellvibrionales</taxon>
        <taxon>Cellvibrionaceae</taxon>
        <taxon>Simiduia</taxon>
    </lineage>
</organism>
<dbReference type="GO" id="GO:0009401">
    <property type="term" value="P:phosphoenolpyruvate-dependent sugar phosphotransferase system"/>
    <property type="evidence" value="ECO:0007669"/>
    <property type="project" value="InterPro"/>
</dbReference>
<dbReference type="InterPro" id="IPR051541">
    <property type="entry name" value="PTS_SugarTrans_NitroReg"/>
</dbReference>
<dbReference type="NCBIfam" id="TIGR01419">
    <property type="entry name" value="nitro_reg_IIA"/>
    <property type="match status" value="1"/>
</dbReference>
<dbReference type="PANTHER" id="PTHR47738">
    <property type="entry name" value="PTS SYSTEM FRUCTOSE-LIKE EIIA COMPONENT-RELATED"/>
    <property type="match status" value="1"/>
</dbReference>
<name>K4L357_SIMAS</name>
<dbReference type="AlphaFoldDB" id="K4L357"/>
<dbReference type="InterPro" id="IPR006320">
    <property type="entry name" value="PTS_Nitro_regul"/>
</dbReference>
<feature type="domain" description="PTS EIIA type-2" evidence="1">
    <location>
        <begin position="5"/>
        <end position="149"/>
    </location>
</feature>
<dbReference type="HOGENOM" id="CLU_072531_5_2_6"/>
<dbReference type="OrthoDB" id="95460at2"/>
<gene>
    <name evidence="2" type="ordered locus">M5M_17545</name>
</gene>
<dbReference type="GO" id="GO:0030295">
    <property type="term" value="F:protein kinase activator activity"/>
    <property type="evidence" value="ECO:0007669"/>
    <property type="project" value="TreeGrafter"/>
</dbReference>
<protein>
    <submittedName>
        <fullName evidence="2">Phosphotransferase enzyme IIA</fullName>
    </submittedName>
</protein>
<evidence type="ECO:0000259" key="1">
    <source>
        <dbReference type="PROSITE" id="PS51094"/>
    </source>
</evidence>
<dbReference type="Gene3D" id="3.40.930.10">
    <property type="entry name" value="Mannitol-specific EII, Chain A"/>
    <property type="match status" value="1"/>
</dbReference>
<dbReference type="SUPFAM" id="SSF55804">
    <property type="entry name" value="Phoshotransferase/anion transport protein"/>
    <property type="match status" value="1"/>
</dbReference>
<dbReference type="Pfam" id="PF00359">
    <property type="entry name" value="PTS_EIIA_2"/>
    <property type="match status" value="1"/>
</dbReference>
<dbReference type="Proteomes" id="UP000000466">
    <property type="component" value="Chromosome"/>
</dbReference>
<dbReference type="GO" id="GO:0008982">
    <property type="term" value="F:protein-N(PI)-phosphohistidine-sugar phosphotransferase activity"/>
    <property type="evidence" value="ECO:0007669"/>
    <property type="project" value="InterPro"/>
</dbReference>
<dbReference type="RefSeq" id="WP_015048790.1">
    <property type="nucleotide sequence ID" value="NC_018868.3"/>
</dbReference>